<evidence type="ECO:0000313" key="2">
    <source>
        <dbReference type="Proteomes" id="UP001546774"/>
    </source>
</evidence>
<protein>
    <recommendedName>
        <fullName evidence="3">Phage gp6-like head-tail connector protein</fullName>
    </recommendedName>
</protein>
<sequence length="101" mass="11577">MNIEQAVELIYTGLVSEESVPVKLRAYHELDRELLAQVQEALDFAIEYYKGEPLIPKKLAAALVDIYGAFYFNSGFSENELRELEDIGMDLQEKSIELFED</sequence>
<reference evidence="1" key="1">
    <citation type="submission" date="2024-03" db="EMBL/GenBank/DDBJ databases">
        <title>Human intestinal bacterial collection.</title>
        <authorList>
            <person name="Pauvert C."/>
            <person name="Hitch T.C.A."/>
            <person name="Clavel T."/>
        </authorList>
    </citation>
    <scope>NUCLEOTIDE SEQUENCE [LARGE SCALE GENOMIC DNA]</scope>
    <source>
        <strain evidence="1">CLA-AA-H89B</strain>
    </source>
</reference>
<proteinExistence type="predicted"/>
<name>A0ABV1H9I4_9FIRM</name>
<evidence type="ECO:0008006" key="3">
    <source>
        <dbReference type="Google" id="ProtNLM"/>
    </source>
</evidence>
<dbReference type="Proteomes" id="UP001546774">
    <property type="component" value="Unassembled WGS sequence"/>
</dbReference>
<dbReference type="EMBL" id="JBBMFS010000016">
    <property type="protein sequence ID" value="MEQ2556022.1"/>
    <property type="molecule type" value="Genomic_DNA"/>
</dbReference>
<comment type="caution">
    <text evidence="1">The sequence shown here is derived from an EMBL/GenBank/DDBJ whole genome shotgun (WGS) entry which is preliminary data.</text>
</comment>
<organism evidence="1 2">
    <name type="scientific">Lachnospira intestinalis</name>
    <dbReference type="NCBI Taxonomy" id="3133158"/>
    <lineage>
        <taxon>Bacteria</taxon>
        <taxon>Bacillati</taxon>
        <taxon>Bacillota</taxon>
        <taxon>Clostridia</taxon>
        <taxon>Lachnospirales</taxon>
        <taxon>Lachnospiraceae</taxon>
        <taxon>Lachnospira</taxon>
    </lineage>
</organism>
<evidence type="ECO:0000313" key="1">
    <source>
        <dbReference type="EMBL" id="MEQ2556022.1"/>
    </source>
</evidence>
<gene>
    <name evidence="1" type="ORF">WMO37_13580</name>
</gene>
<keyword evidence="2" id="KW-1185">Reference proteome</keyword>
<accession>A0ABV1H9I4</accession>